<comment type="caution">
    <text evidence="1">The sequence shown here is derived from an EMBL/GenBank/DDBJ whole genome shotgun (WGS) entry which is preliminary data.</text>
</comment>
<protein>
    <submittedName>
        <fullName evidence="1">Uncharacterized protein</fullName>
    </submittedName>
</protein>
<evidence type="ECO:0000313" key="1">
    <source>
        <dbReference type="EMBL" id="KAJ6994511.1"/>
    </source>
</evidence>
<accession>A0AAD6QQ48</accession>
<sequence length="59" mass="6820">MHGIFHILGRQAVRRWGFLELPKGLDRGKSNYEMLEITMMKVGFLFGTKIRGNKIIINS</sequence>
<dbReference type="EMBL" id="JAQIZT010000006">
    <property type="protein sequence ID" value="KAJ6994511.1"/>
    <property type="molecule type" value="Genomic_DNA"/>
</dbReference>
<reference evidence="1" key="1">
    <citation type="journal article" date="2023" name="Mol. Ecol. Resour.">
        <title>Chromosome-level genome assembly of a triploid poplar Populus alba 'Berolinensis'.</title>
        <authorList>
            <person name="Chen S."/>
            <person name="Yu Y."/>
            <person name="Wang X."/>
            <person name="Wang S."/>
            <person name="Zhang T."/>
            <person name="Zhou Y."/>
            <person name="He R."/>
            <person name="Meng N."/>
            <person name="Wang Y."/>
            <person name="Liu W."/>
            <person name="Liu Z."/>
            <person name="Liu J."/>
            <person name="Guo Q."/>
            <person name="Huang H."/>
            <person name="Sederoff R.R."/>
            <person name="Wang G."/>
            <person name="Qu G."/>
            <person name="Chen S."/>
        </authorList>
    </citation>
    <scope>NUCLEOTIDE SEQUENCE</scope>
    <source>
        <strain evidence="1">SC-2020</strain>
    </source>
</reference>
<proteinExistence type="predicted"/>
<name>A0AAD6QQ48_9ROSI</name>
<dbReference type="Proteomes" id="UP001164929">
    <property type="component" value="Chromosome 6"/>
</dbReference>
<gene>
    <name evidence="1" type="ORF">NC653_017354</name>
</gene>
<evidence type="ECO:0000313" key="2">
    <source>
        <dbReference type="Proteomes" id="UP001164929"/>
    </source>
</evidence>
<dbReference type="AlphaFoldDB" id="A0AAD6QQ48"/>
<organism evidence="1 2">
    <name type="scientific">Populus alba x Populus x berolinensis</name>
    <dbReference type="NCBI Taxonomy" id="444605"/>
    <lineage>
        <taxon>Eukaryota</taxon>
        <taxon>Viridiplantae</taxon>
        <taxon>Streptophyta</taxon>
        <taxon>Embryophyta</taxon>
        <taxon>Tracheophyta</taxon>
        <taxon>Spermatophyta</taxon>
        <taxon>Magnoliopsida</taxon>
        <taxon>eudicotyledons</taxon>
        <taxon>Gunneridae</taxon>
        <taxon>Pentapetalae</taxon>
        <taxon>rosids</taxon>
        <taxon>fabids</taxon>
        <taxon>Malpighiales</taxon>
        <taxon>Salicaceae</taxon>
        <taxon>Saliceae</taxon>
        <taxon>Populus</taxon>
    </lineage>
</organism>
<keyword evidence="2" id="KW-1185">Reference proteome</keyword>